<dbReference type="PATRIC" id="fig|1429438.4.peg.1197"/>
<reference evidence="5 6" key="1">
    <citation type="journal article" date="2014" name="Nature">
        <title>An environmental bacterial taxon with a large and distinct metabolic repertoire.</title>
        <authorList>
            <person name="Wilson M.C."/>
            <person name="Mori T."/>
            <person name="Ruckert C."/>
            <person name="Uria A.R."/>
            <person name="Helf M.J."/>
            <person name="Takada K."/>
            <person name="Gernert C."/>
            <person name="Steffens U.A."/>
            <person name="Heycke N."/>
            <person name="Schmitt S."/>
            <person name="Rinke C."/>
            <person name="Helfrich E.J."/>
            <person name="Brachmann A.O."/>
            <person name="Gurgui C."/>
            <person name="Wakimoto T."/>
            <person name="Kracht M."/>
            <person name="Crusemann M."/>
            <person name="Hentschel U."/>
            <person name="Abe I."/>
            <person name="Matsunaga S."/>
            <person name="Kalinowski J."/>
            <person name="Takeyama H."/>
            <person name="Piel J."/>
        </authorList>
    </citation>
    <scope>NUCLEOTIDE SEQUENCE [LARGE SCALE GENOMIC DNA]</scope>
    <source>
        <strain evidence="6">TSY1</strain>
    </source>
</reference>
<dbReference type="Pfam" id="PF13522">
    <property type="entry name" value="GATase_6"/>
    <property type="match status" value="1"/>
</dbReference>
<comment type="pathway">
    <text evidence="1">Amino-acid biosynthesis; L-asparagine biosynthesis; L-asparagine from L-aspartate (L-Gln route): step 1/1.</text>
</comment>
<feature type="domain" description="Glutamine amidotransferase type-2" evidence="4">
    <location>
        <begin position="2"/>
        <end position="92"/>
    </location>
</feature>
<dbReference type="InterPro" id="IPR051786">
    <property type="entry name" value="ASN_synthetase/amidase"/>
</dbReference>
<dbReference type="GO" id="GO:0004066">
    <property type="term" value="F:asparagine synthase (glutamine-hydrolyzing) activity"/>
    <property type="evidence" value="ECO:0007669"/>
    <property type="project" value="UniProtKB-EC"/>
</dbReference>
<comment type="catalytic activity">
    <reaction evidence="3">
        <text>L-aspartate + L-glutamine + ATP + H2O = L-asparagine + L-glutamate + AMP + diphosphate + H(+)</text>
        <dbReference type="Rhea" id="RHEA:12228"/>
        <dbReference type="ChEBI" id="CHEBI:15377"/>
        <dbReference type="ChEBI" id="CHEBI:15378"/>
        <dbReference type="ChEBI" id="CHEBI:29985"/>
        <dbReference type="ChEBI" id="CHEBI:29991"/>
        <dbReference type="ChEBI" id="CHEBI:30616"/>
        <dbReference type="ChEBI" id="CHEBI:33019"/>
        <dbReference type="ChEBI" id="CHEBI:58048"/>
        <dbReference type="ChEBI" id="CHEBI:58359"/>
        <dbReference type="ChEBI" id="CHEBI:456215"/>
        <dbReference type="EC" id="6.3.5.4"/>
    </reaction>
</comment>
<dbReference type="Proteomes" id="UP000019141">
    <property type="component" value="Unassembled WGS sequence"/>
</dbReference>
<evidence type="ECO:0000313" key="6">
    <source>
        <dbReference type="Proteomes" id="UP000019141"/>
    </source>
</evidence>
<organism evidence="5 6">
    <name type="scientific">Entotheonella factor</name>
    <dbReference type="NCBI Taxonomy" id="1429438"/>
    <lineage>
        <taxon>Bacteria</taxon>
        <taxon>Pseudomonadati</taxon>
        <taxon>Nitrospinota/Tectimicrobiota group</taxon>
        <taxon>Candidatus Tectimicrobiota</taxon>
        <taxon>Candidatus Entotheonellia</taxon>
        <taxon>Candidatus Entotheonellales</taxon>
        <taxon>Candidatus Entotheonellaceae</taxon>
        <taxon>Candidatus Entotheonella</taxon>
    </lineage>
</organism>
<evidence type="ECO:0000259" key="4">
    <source>
        <dbReference type="PROSITE" id="PS51278"/>
    </source>
</evidence>
<sequence>MCGFAGILKRQGRLVKEETEARLRVMGQQIAHRGPDDEQLYCDEAIGLSFHRLSIVDVQQGQQPLFNEDRSLVLVVNGEIYNHQALKSQREP</sequence>
<dbReference type="PROSITE" id="PS51278">
    <property type="entry name" value="GATASE_TYPE_2"/>
    <property type="match status" value="1"/>
</dbReference>
<dbReference type="PANTHER" id="PTHR43284:SF1">
    <property type="entry name" value="ASPARAGINE SYNTHETASE"/>
    <property type="match status" value="1"/>
</dbReference>
<dbReference type="AlphaFoldDB" id="W4LVR7"/>
<dbReference type="PANTHER" id="PTHR43284">
    <property type="entry name" value="ASPARAGINE SYNTHETASE (GLUTAMINE-HYDROLYZING)"/>
    <property type="match status" value="1"/>
</dbReference>
<dbReference type="EMBL" id="AZHW01000184">
    <property type="protein sequence ID" value="ETX01993.1"/>
    <property type="molecule type" value="Genomic_DNA"/>
</dbReference>
<evidence type="ECO:0000256" key="2">
    <source>
        <dbReference type="ARBA" id="ARBA00012737"/>
    </source>
</evidence>
<evidence type="ECO:0000256" key="3">
    <source>
        <dbReference type="ARBA" id="ARBA00048741"/>
    </source>
</evidence>
<accession>W4LVR7</accession>
<dbReference type="InterPro" id="IPR029055">
    <property type="entry name" value="Ntn_hydrolases_N"/>
</dbReference>
<dbReference type="InterPro" id="IPR017932">
    <property type="entry name" value="GATase_2_dom"/>
</dbReference>
<dbReference type="HOGENOM" id="CLU_2407778_0_0_7"/>
<evidence type="ECO:0000256" key="1">
    <source>
        <dbReference type="ARBA" id="ARBA00005187"/>
    </source>
</evidence>
<name>W4LVR7_ENTF1</name>
<keyword evidence="6" id="KW-1185">Reference proteome</keyword>
<gene>
    <name evidence="5" type="ORF">ETSY1_05280</name>
</gene>
<dbReference type="GO" id="GO:0005829">
    <property type="term" value="C:cytosol"/>
    <property type="evidence" value="ECO:0007669"/>
    <property type="project" value="TreeGrafter"/>
</dbReference>
<evidence type="ECO:0000313" key="5">
    <source>
        <dbReference type="EMBL" id="ETX01993.1"/>
    </source>
</evidence>
<proteinExistence type="predicted"/>
<dbReference type="SUPFAM" id="SSF56235">
    <property type="entry name" value="N-terminal nucleophile aminohydrolases (Ntn hydrolases)"/>
    <property type="match status" value="1"/>
</dbReference>
<comment type="caution">
    <text evidence="5">The sequence shown here is derived from an EMBL/GenBank/DDBJ whole genome shotgun (WGS) entry which is preliminary data.</text>
</comment>
<dbReference type="Gene3D" id="3.60.20.10">
    <property type="entry name" value="Glutamine Phosphoribosylpyrophosphate, subunit 1, domain 1"/>
    <property type="match status" value="1"/>
</dbReference>
<protein>
    <recommendedName>
        <fullName evidence="2">asparagine synthase (glutamine-hydrolyzing)</fullName>
        <ecNumber evidence="2">6.3.5.4</ecNumber>
    </recommendedName>
</protein>
<dbReference type="EC" id="6.3.5.4" evidence="2"/>